<evidence type="ECO:0000256" key="3">
    <source>
        <dbReference type="ARBA" id="ARBA00022448"/>
    </source>
</evidence>
<dbReference type="AlphaFoldDB" id="A0A1M5XS08"/>
<keyword evidence="5" id="KW-0812">Transmembrane</keyword>
<gene>
    <name evidence="9" type="primary">tolC_1</name>
    <name evidence="9" type="ORF">VA7868_01284</name>
</gene>
<dbReference type="EMBL" id="FQXZ01000013">
    <property type="protein sequence ID" value="SHI02601.1"/>
    <property type="molecule type" value="Genomic_DNA"/>
</dbReference>
<reference evidence="9 10" key="1">
    <citation type="submission" date="2016-11" db="EMBL/GenBank/DDBJ databases">
        <authorList>
            <person name="Jaros S."/>
            <person name="Januszkiewicz K."/>
            <person name="Wedrychowicz H."/>
        </authorList>
    </citation>
    <scope>NUCLEOTIDE SEQUENCE [LARGE SCALE GENOMIC DNA]</scope>
    <source>
        <strain evidence="9 10">CECT 7868</strain>
    </source>
</reference>
<organism evidence="9 10">
    <name type="scientific">Vibrio aerogenes CECT 7868</name>
    <dbReference type="NCBI Taxonomy" id="1216006"/>
    <lineage>
        <taxon>Bacteria</taxon>
        <taxon>Pseudomonadati</taxon>
        <taxon>Pseudomonadota</taxon>
        <taxon>Gammaproteobacteria</taxon>
        <taxon>Vibrionales</taxon>
        <taxon>Vibrionaceae</taxon>
        <taxon>Vibrio</taxon>
    </lineage>
</organism>
<keyword evidence="4" id="KW-1134">Transmembrane beta strand</keyword>
<evidence type="ECO:0000313" key="9">
    <source>
        <dbReference type="EMBL" id="SHI02601.1"/>
    </source>
</evidence>
<evidence type="ECO:0000313" key="10">
    <source>
        <dbReference type="Proteomes" id="UP000184608"/>
    </source>
</evidence>
<feature type="chain" id="PRO_5012725692" evidence="8">
    <location>
        <begin position="25"/>
        <end position="433"/>
    </location>
</feature>
<dbReference type="Pfam" id="PF02321">
    <property type="entry name" value="OEP"/>
    <property type="match status" value="2"/>
</dbReference>
<name>A0A1M5XS08_9VIBR</name>
<keyword evidence="10" id="KW-1185">Reference proteome</keyword>
<proteinExistence type="inferred from homology"/>
<dbReference type="PANTHER" id="PTHR30026">
    <property type="entry name" value="OUTER MEMBRANE PROTEIN TOLC"/>
    <property type="match status" value="1"/>
</dbReference>
<dbReference type="PANTHER" id="PTHR30026:SF20">
    <property type="entry name" value="OUTER MEMBRANE PROTEIN TOLC"/>
    <property type="match status" value="1"/>
</dbReference>
<dbReference type="OrthoDB" id="6396237at2"/>
<dbReference type="SUPFAM" id="SSF56954">
    <property type="entry name" value="Outer membrane efflux proteins (OEP)"/>
    <property type="match status" value="1"/>
</dbReference>
<dbReference type="GO" id="GO:0015562">
    <property type="term" value="F:efflux transmembrane transporter activity"/>
    <property type="evidence" value="ECO:0007669"/>
    <property type="project" value="InterPro"/>
</dbReference>
<dbReference type="Proteomes" id="UP000184608">
    <property type="component" value="Unassembled WGS sequence"/>
</dbReference>
<evidence type="ECO:0000256" key="8">
    <source>
        <dbReference type="SAM" id="SignalP"/>
    </source>
</evidence>
<evidence type="ECO:0000256" key="4">
    <source>
        <dbReference type="ARBA" id="ARBA00022452"/>
    </source>
</evidence>
<sequence length="433" mass="48062">MTNARFLRHSLPLMMTLVPCMTHAMSLDEAWQAAQKYAPELNQAKLDVRISESGKKINRGALLPSLSAGSSIDWQEREGNSHGYHVTLKQSIWDSRSWTALDQAKADVVKAQLEQNQVRNDLADKLITAYLDLASAQGDLHLAQQKLAEGNKLLKITRQRYKAGKVKSIDVEEMLANQLNEKSAILQAKILLAEKQAAFSSLISASPAESFPEQQKTEPVDEVDTQLVNPPLLPVNTEAQWLKLAKNHSPALLVASQQLRLQQLEKTQAKNGYYPSLEGHVSYQDNDNLPHGEMNAGISLSLPLDLNGATRAKVEQAGLKILRAREAVRQVEINLTKDIRRQFAQLALNQEQVAITRELVAHQTRVLQSKETLFNAGLSEASDVIEAHNALFTARNDLKSNLYQYWRQQAGLLLTAGLLDDQSIAAISKAFNS</sequence>
<evidence type="ECO:0000256" key="7">
    <source>
        <dbReference type="ARBA" id="ARBA00023237"/>
    </source>
</evidence>
<keyword evidence="3" id="KW-0813">Transport</keyword>
<dbReference type="GO" id="GO:0015288">
    <property type="term" value="F:porin activity"/>
    <property type="evidence" value="ECO:0007669"/>
    <property type="project" value="TreeGrafter"/>
</dbReference>
<dbReference type="InterPro" id="IPR051906">
    <property type="entry name" value="TolC-like"/>
</dbReference>
<dbReference type="InterPro" id="IPR003423">
    <property type="entry name" value="OMP_efflux"/>
</dbReference>
<keyword evidence="7" id="KW-0998">Cell outer membrane</keyword>
<evidence type="ECO:0000256" key="2">
    <source>
        <dbReference type="ARBA" id="ARBA00007613"/>
    </source>
</evidence>
<dbReference type="RefSeq" id="WP_073603032.1">
    <property type="nucleotide sequence ID" value="NZ_FQXZ01000013.1"/>
</dbReference>
<keyword evidence="8" id="KW-0732">Signal</keyword>
<protein>
    <submittedName>
        <fullName evidence="9">Outer membrane protein TolC</fullName>
    </submittedName>
</protein>
<comment type="subcellular location">
    <subcellularLocation>
        <location evidence="1">Cell outer membrane</location>
    </subcellularLocation>
</comment>
<evidence type="ECO:0000256" key="6">
    <source>
        <dbReference type="ARBA" id="ARBA00023136"/>
    </source>
</evidence>
<keyword evidence="6" id="KW-0472">Membrane</keyword>
<evidence type="ECO:0000256" key="5">
    <source>
        <dbReference type="ARBA" id="ARBA00022692"/>
    </source>
</evidence>
<evidence type="ECO:0000256" key="1">
    <source>
        <dbReference type="ARBA" id="ARBA00004442"/>
    </source>
</evidence>
<dbReference type="Gene3D" id="1.20.1600.10">
    <property type="entry name" value="Outer membrane efflux proteins (OEP)"/>
    <property type="match status" value="1"/>
</dbReference>
<dbReference type="GO" id="GO:0009279">
    <property type="term" value="C:cell outer membrane"/>
    <property type="evidence" value="ECO:0007669"/>
    <property type="project" value="UniProtKB-SubCell"/>
</dbReference>
<dbReference type="STRING" id="1216006.VA7868_01284"/>
<accession>A0A1M5XS08</accession>
<comment type="similarity">
    <text evidence="2">Belongs to the outer membrane factor (OMF) (TC 1.B.17) family.</text>
</comment>
<dbReference type="GO" id="GO:1990281">
    <property type="term" value="C:efflux pump complex"/>
    <property type="evidence" value="ECO:0007669"/>
    <property type="project" value="TreeGrafter"/>
</dbReference>
<feature type="signal peptide" evidence="8">
    <location>
        <begin position="1"/>
        <end position="24"/>
    </location>
</feature>